<dbReference type="GO" id="GO:0003700">
    <property type="term" value="F:DNA-binding transcription factor activity"/>
    <property type="evidence" value="ECO:0007669"/>
    <property type="project" value="TreeGrafter"/>
</dbReference>
<dbReference type="OrthoDB" id="37081at2"/>
<evidence type="ECO:0000313" key="6">
    <source>
        <dbReference type="Proteomes" id="UP000295511"/>
    </source>
</evidence>
<accession>A0A4R5K9F9</accession>
<evidence type="ECO:0000313" key="5">
    <source>
        <dbReference type="EMBL" id="TDF91801.1"/>
    </source>
</evidence>
<gene>
    <name evidence="5" type="ORF">E1809_19990</name>
</gene>
<dbReference type="GO" id="GO:0000976">
    <property type="term" value="F:transcription cis-regulatory region binding"/>
    <property type="evidence" value="ECO:0007669"/>
    <property type="project" value="TreeGrafter"/>
</dbReference>
<evidence type="ECO:0000259" key="4">
    <source>
        <dbReference type="SMART" id="SM00354"/>
    </source>
</evidence>
<keyword evidence="3" id="KW-0804">Transcription</keyword>
<dbReference type="InterPro" id="IPR028082">
    <property type="entry name" value="Peripla_BP_I"/>
</dbReference>
<dbReference type="InterPro" id="IPR046335">
    <property type="entry name" value="LacI/GalR-like_sensor"/>
</dbReference>
<feature type="domain" description="HTH lacI-type" evidence="4">
    <location>
        <begin position="47"/>
        <end position="88"/>
    </location>
</feature>
<dbReference type="PANTHER" id="PTHR30146">
    <property type="entry name" value="LACI-RELATED TRANSCRIPTIONAL REPRESSOR"/>
    <property type="match status" value="1"/>
</dbReference>
<comment type="caution">
    <text evidence="5">The sequence shown here is derived from an EMBL/GenBank/DDBJ whole genome shotgun (WGS) entry which is preliminary data.</text>
</comment>
<keyword evidence="1" id="KW-0805">Transcription regulation</keyword>
<proteinExistence type="predicted"/>
<dbReference type="SUPFAM" id="SSF53822">
    <property type="entry name" value="Periplasmic binding protein-like I"/>
    <property type="match status" value="1"/>
</dbReference>
<dbReference type="InterPro" id="IPR000843">
    <property type="entry name" value="HTH_LacI"/>
</dbReference>
<reference evidence="5 6" key="1">
    <citation type="submission" date="2019-03" db="EMBL/GenBank/DDBJ databases">
        <title>Whole genome sequence of Arthrobacter sp JH1-1.</title>
        <authorList>
            <person name="Trinh H.N."/>
        </authorList>
    </citation>
    <scope>NUCLEOTIDE SEQUENCE [LARGE SCALE GENOMIC DNA]</scope>
    <source>
        <strain evidence="5 6">JH1-1</strain>
    </source>
</reference>
<dbReference type="PANTHER" id="PTHR30146:SF109">
    <property type="entry name" value="HTH-TYPE TRANSCRIPTIONAL REGULATOR GALS"/>
    <property type="match status" value="1"/>
</dbReference>
<dbReference type="CDD" id="cd06267">
    <property type="entry name" value="PBP1_LacI_sugar_binding-like"/>
    <property type="match status" value="1"/>
</dbReference>
<dbReference type="SMART" id="SM00354">
    <property type="entry name" value="HTH_LACI"/>
    <property type="match status" value="1"/>
</dbReference>
<sequence>MAQGTPVRHEPYPAPHEGSRADCIPWCLGPTRDYAAWAGCVSAAAGDCSIKDGATSIRKLGYSPNPVAQALSSGSTQVIGLIVPDIGNPFWAVYASAIEAAAHLQGLDVLRCSATSDSTAFFLSHLEEMKVRGILLATDLPDEDRAVAKSLSTRLVQLSSHRPLDGTVSIASDLYQGARQATYHLRSLGHARIAFLGDLSGDDPRLAGWSDTLGVSLQAPGLAFQAEFTMRGGLEAMRSILAAPETPTAVFASSDAIAIGALHAIREARLDVPAHISLISLDDSPEAAFALPGITSVRQPVEDMARDAIAALLDEQHLEARLHMYPMTLVQRSSTASPAN</sequence>
<dbReference type="Pfam" id="PF13377">
    <property type="entry name" value="Peripla_BP_3"/>
    <property type="match status" value="1"/>
</dbReference>
<dbReference type="AlphaFoldDB" id="A0A4R5K9F9"/>
<keyword evidence="6" id="KW-1185">Reference proteome</keyword>
<evidence type="ECO:0000256" key="1">
    <source>
        <dbReference type="ARBA" id="ARBA00023015"/>
    </source>
</evidence>
<name>A0A4R5K9F9_9MICC</name>
<organism evidence="5 6">
    <name type="scientific">Arthrobacter terricola</name>
    <dbReference type="NCBI Taxonomy" id="2547396"/>
    <lineage>
        <taxon>Bacteria</taxon>
        <taxon>Bacillati</taxon>
        <taxon>Actinomycetota</taxon>
        <taxon>Actinomycetes</taxon>
        <taxon>Micrococcales</taxon>
        <taxon>Micrococcaceae</taxon>
        <taxon>Arthrobacter</taxon>
    </lineage>
</organism>
<dbReference type="EMBL" id="SMRU01000027">
    <property type="protein sequence ID" value="TDF91801.1"/>
    <property type="molecule type" value="Genomic_DNA"/>
</dbReference>
<keyword evidence="2" id="KW-0238">DNA-binding</keyword>
<dbReference type="Gene3D" id="3.40.50.2300">
    <property type="match status" value="2"/>
</dbReference>
<dbReference type="Proteomes" id="UP000295511">
    <property type="component" value="Unassembled WGS sequence"/>
</dbReference>
<evidence type="ECO:0000256" key="2">
    <source>
        <dbReference type="ARBA" id="ARBA00023125"/>
    </source>
</evidence>
<evidence type="ECO:0000256" key="3">
    <source>
        <dbReference type="ARBA" id="ARBA00023163"/>
    </source>
</evidence>
<protein>
    <submittedName>
        <fullName evidence="5">LacI family transcriptional regulator</fullName>
    </submittedName>
</protein>